<organism evidence="3 4">
    <name type="scientific">Phocaeicola plebeius CAG:211</name>
    <dbReference type="NCBI Taxonomy" id="1263052"/>
    <lineage>
        <taxon>Bacteria</taxon>
        <taxon>Pseudomonadati</taxon>
        <taxon>Bacteroidota</taxon>
        <taxon>Bacteroidia</taxon>
        <taxon>Bacteroidales</taxon>
        <taxon>Bacteroidaceae</taxon>
        <taxon>Phocaeicola</taxon>
    </lineage>
</organism>
<dbReference type="AlphaFoldDB" id="R5VGH2"/>
<evidence type="ECO:0000259" key="1">
    <source>
        <dbReference type="Pfam" id="PF01833"/>
    </source>
</evidence>
<accession>R5VGH2</accession>
<dbReference type="InterPro" id="IPR002909">
    <property type="entry name" value="IPT_dom"/>
</dbReference>
<feature type="domain" description="IPT/TIG" evidence="1">
    <location>
        <begin position="122"/>
        <end position="185"/>
    </location>
</feature>
<feature type="domain" description="IPT/TIG" evidence="1">
    <location>
        <begin position="39"/>
        <end position="110"/>
    </location>
</feature>
<dbReference type="RefSeq" id="WP_022054037.1">
    <property type="nucleotide sequence ID" value="NZ_HF998160.1"/>
</dbReference>
<comment type="caution">
    <text evidence="3">The sequence shown here is derived from an EMBL/GenBank/DDBJ whole genome shotgun (WGS) entry which is preliminary data.</text>
</comment>
<name>R5VGH2_9BACT</name>
<proteinExistence type="predicted"/>
<dbReference type="SUPFAM" id="SSF81296">
    <property type="entry name" value="E set domains"/>
    <property type="match status" value="2"/>
</dbReference>
<evidence type="ECO:0000259" key="2">
    <source>
        <dbReference type="Pfam" id="PF16405"/>
    </source>
</evidence>
<evidence type="ECO:0000313" key="4">
    <source>
        <dbReference type="Proteomes" id="UP000018372"/>
    </source>
</evidence>
<dbReference type="CDD" id="cd00102">
    <property type="entry name" value="IPT"/>
    <property type="match status" value="1"/>
</dbReference>
<gene>
    <name evidence="3" type="ORF">BN536_01827</name>
</gene>
<protein>
    <recommendedName>
        <fullName evidence="5">IPT/TIG domain-containing protein</fullName>
    </recommendedName>
</protein>
<evidence type="ECO:0008006" key="5">
    <source>
        <dbReference type="Google" id="ProtNLM"/>
    </source>
</evidence>
<evidence type="ECO:0000313" key="3">
    <source>
        <dbReference type="EMBL" id="CCZ86989.1"/>
    </source>
</evidence>
<dbReference type="InterPro" id="IPR014756">
    <property type="entry name" value="Ig_E-set"/>
</dbReference>
<dbReference type="Pfam" id="PF16405">
    <property type="entry name" value="DUF5013"/>
    <property type="match status" value="1"/>
</dbReference>
<dbReference type="Gene3D" id="2.60.40.10">
    <property type="entry name" value="Immunoglobulins"/>
    <property type="match status" value="2"/>
</dbReference>
<reference evidence="3" key="1">
    <citation type="submission" date="2012-11" db="EMBL/GenBank/DDBJ databases">
        <title>Dependencies among metagenomic species, viruses, plasmids and units of genetic variation.</title>
        <authorList>
            <person name="Nielsen H.B."/>
            <person name="Almeida M."/>
            <person name="Juncker A.S."/>
            <person name="Rasmussen S."/>
            <person name="Li J."/>
            <person name="Sunagawa S."/>
            <person name="Plichta D."/>
            <person name="Gautier L."/>
            <person name="Le Chatelier E."/>
            <person name="Peletier E."/>
            <person name="Bonde I."/>
            <person name="Nielsen T."/>
            <person name="Manichanh C."/>
            <person name="Arumugam M."/>
            <person name="Batto J."/>
            <person name="Santos M.B.Q.D."/>
            <person name="Blom N."/>
            <person name="Borruel N."/>
            <person name="Burgdorf K.S."/>
            <person name="Boumezbeur F."/>
            <person name="Casellas F."/>
            <person name="Dore J."/>
            <person name="Guarner F."/>
            <person name="Hansen T."/>
            <person name="Hildebrand F."/>
            <person name="Kaas R.S."/>
            <person name="Kennedy S."/>
            <person name="Kristiansen K."/>
            <person name="Kultima J.R."/>
            <person name="Leonard P."/>
            <person name="Levenez F."/>
            <person name="Lund O."/>
            <person name="Moumen B."/>
            <person name="Le Paslier D."/>
            <person name="Pons N."/>
            <person name="Pedersen O."/>
            <person name="Prifti E."/>
            <person name="Qin J."/>
            <person name="Raes J."/>
            <person name="Tap J."/>
            <person name="Tims S."/>
            <person name="Ussery D.W."/>
            <person name="Yamada T."/>
            <person name="MetaHit consortium"/>
            <person name="Renault P."/>
            <person name="Sicheritz-Ponten T."/>
            <person name="Bork P."/>
            <person name="Wang J."/>
            <person name="Brunak S."/>
            <person name="Ehrlich S.D."/>
        </authorList>
    </citation>
    <scope>NUCLEOTIDE SEQUENCE [LARGE SCALE GENOMIC DNA]</scope>
</reference>
<dbReference type="InterPro" id="IPR013783">
    <property type="entry name" value="Ig-like_fold"/>
</dbReference>
<dbReference type="PROSITE" id="PS51257">
    <property type="entry name" value="PROKAR_LIPOPROTEIN"/>
    <property type="match status" value="1"/>
</dbReference>
<feature type="domain" description="DUF5013" evidence="2">
    <location>
        <begin position="217"/>
        <end position="364"/>
    </location>
</feature>
<sequence length="390" mass="42079">MKHNMWNKIVRYFACALAVFSAVGCEKDANIKQYVYPVPEVEKISPDAGYVTSQVIIYGKNFGDRTEAVKVLFGGIEAENVLSCKDNCIVVEVPEKALTGDVELTVWTNTVVAGKYEVWASPVVSEYTTASGTVVVNPGDEVVIKGEKFGKSEEDVYVTFGGVKGEVTSWSDTEVKAVAPADFPTGALVLNVNGLDINIGGILNPTKKGDVTIAYLKNYEQPFKIDPNMTDAQKGVSASVCLPADWIVNEAGRSALNNGATEKVAGLNNDNLILQAGWDWGDFTNGKLYQTTTLPKGSYKLTVNFKEYGVKAGSSLYFAVAAGNEVPDVDDVTSNSIAYHDFGTGENKTPSECVIEFEITEDTQDVALGFVASFSANSWFRATGLKLELK</sequence>
<dbReference type="Proteomes" id="UP000018372">
    <property type="component" value="Unassembled WGS sequence"/>
</dbReference>
<dbReference type="InterPro" id="IPR032181">
    <property type="entry name" value="DUF5013"/>
</dbReference>
<dbReference type="Pfam" id="PF01833">
    <property type="entry name" value="TIG"/>
    <property type="match status" value="2"/>
</dbReference>
<dbReference type="EMBL" id="CBAT010000099">
    <property type="protein sequence ID" value="CCZ86989.1"/>
    <property type="molecule type" value="Genomic_DNA"/>
</dbReference>